<dbReference type="EMBL" id="BGPR01000029">
    <property type="protein sequence ID" value="GBL82559.1"/>
    <property type="molecule type" value="Genomic_DNA"/>
</dbReference>
<dbReference type="Proteomes" id="UP000499080">
    <property type="component" value="Unassembled WGS sequence"/>
</dbReference>
<reference evidence="1 2" key="1">
    <citation type="journal article" date="2019" name="Sci. Rep.">
        <title>Orb-weaving spider Araneus ventricosus genome elucidates the spidroin gene catalogue.</title>
        <authorList>
            <person name="Kono N."/>
            <person name="Nakamura H."/>
            <person name="Ohtoshi R."/>
            <person name="Moran D.A.P."/>
            <person name="Shinohara A."/>
            <person name="Yoshida Y."/>
            <person name="Fujiwara M."/>
            <person name="Mori M."/>
            <person name="Tomita M."/>
            <person name="Arakawa K."/>
        </authorList>
    </citation>
    <scope>NUCLEOTIDE SEQUENCE [LARGE SCALE GENOMIC DNA]</scope>
</reference>
<evidence type="ECO:0000313" key="1">
    <source>
        <dbReference type="EMBL" id="GBL82559.1"/>
    </source>
</evidence>
<keyword evidence="2" id="KW-1185">Reference proteome</keyword>
<organism evidence="1 2">
    <name type="scientific">Araneus ventricosus</name>
    <name type="common">Orbweaver spider</name>
    <name type="synonym">Epeira ventricosa</name>
    <dbReference type="NCBI Taxonomy" id="182803"/>
    <lineage>
        <taxon>Eukaryota</taxon>
        <taxon>Metazoa</taxon>
        <taxon>Ecdysozoa</taxon>
        <taxon>Arthropoda</taxon>
        <taxon>Chelicerata</taxon>
        <taxon>Arachnida</taxon>
        <taxon>Araneae</taxon>
        <taxon>Araneomorphae</taxon>
        <taxon>Entelegynae</taxon>
        <taxon>Araneoidea</taxon>
        <taxon>Araneidae</taxon>
        <taxon>Araneus</taxon>
    </lineage>
</organism>
<name>A0A4Y2ATI6_ARAVE</name>
<comment type="caution">
    <text evidence="1">The sequence shown here is derived from an EMBL/GenBank/DDBJ whole genome shotgun (WGS) entry which is preliminary data.</text>
</comment>
<gene>
    <name evidence="1" type="ORF">AVEN_263653_1</name>
</gene>
<evidence type="ECO:0000313" key="2">
    <source>
        <dbReference type="Proteomes" id="UP000499080"/>
    </source>
</evidence>
<protein>
    <submittedName>
        <fullName evidence="1">Uncharacterized protein</fullName>
    </submittedName>
</protein>
<sequence length="102" mass="11782">MTLVIEKKRNRQSNVYDDNVRPHIRASPLSLTEVRVPRRPSPNRCFTPSCFFWLERLKRPHQDGICFTCDEDAQIAIRKCFETPSTEGFSFNRLGAAPRSNG</sequence>
<proteinExistence type="predicted"/>
<accession>A0A4Y2ATI6</accession>
<dbReference type="AlphaFoldDB" id="A0A4Y2ATI6"/>